<feature type="region of interest" description="Disordered" evidence="1">
    <location>
        <begin position="76"/>
        <end position="119"/>
    </location>
</feature>
<organism evidence="2 3">
    <name type="scientific">Metarhizium robertsii</name>
    <dbReference type="NCBI Taxonomy" id="568076"/>
    <lineage>
        <taxon>Eukaryota</taxon>
        <taxon>Fungi</taxon>
        <taxon>Dikarya</taxon>
        <taxon>Ascomycota</taxon>
        <taxon>Pezizomycotina</taxon>
        <taxon>Sordariomycetes</taxon>
        <taxon>Hypocreomycetidae</taxon>
        <taxon>Hypocreales</taxon>
        <taxon>Clavicipitaceae</taxon>
        <taxon>Metarhizium</taxon>
    </lineage>
</organism>
<feature type="compositionally biased region" description="Basic and acidic residues" evidence="1">
    <location>
        <begin position="475"/>
        <end position="497"/>
    </location>
</feature>
<accession>A0A014NF75</accession>
<feature type="region of interest" description="Disordered" evidence="1">
    <location>
        <begin position="148"/>
        <end position="173"/>
    </location>
</feature>
<sequence length="638" mass="69996">MPILSLLSATQTLTTDISEPQDADAIAARQLKRRVGAGRALAHLVSKFEGLESVSRPTKPLSLRGTARAPVTLSATSLFEPPPAPSSITTSSLCTSARNPPTSQDLASQESSASNDKVQCSWQPGRLETVEKGSSVVAERKKIFEVNLGATNPDKSHSTGSTDGPARQGSKLRLPARWQTVRARSPLACLAQSRAAVLSCPKRANVSKRLSGYLPLSSTYPSLPSADKSAKPHRLSACGLHPAEENNQYKTISSVIEASGSLQAPKPTDMHPSRLTLNTSESISTAQARPPSRPESQKSLISKARDDRAVPHIELVPTKSGKEEETDKLPLFVGFQPTPSVSKVRSKLPLRQHIKRKSHEFKHGPSHLTSPVLLHNEMSVEAAVAQLEATPKQPAFSAPSQIENKIGLFESLIAKEKTNGKSKYSIRYKARIPASVSCQVVHQPKPGITEEVRRKSSSSWGPARWRQRPVVQNIETEHRAAQDEPKPTSRKGEDQRVPSDGPMETVRSSLSGNWEIWTDNINNPEKEKKSDGSLPRVSSINHPESDTQHPQNDPASVGSYVGQWGQGSKSMQVTQTGERRRTWRLSGRRWTSRSNTPFIARVNCALEQPQPVRVNEMKRLVSLCREKMTMRKDRAQTD</sequence>
<protein>
    <submittedName>
        <fullName evidence="2">Uncharacterized protein</fullName>
    </submittedName>
</protein>
<feature type="compositionally biased region" description="Polar residues" evidence="1">
    <location>
        <begin position="536"/>
        <end position="554"/>
    </location>
</feature>
<feature type="compositionally biased region" description="Polar residues" evidence="1">
    <location>
        <begin position="93"/>
        <end position="119"/>
    </location>
</feature>
<dbReference type="EMBL" id="JELW01000009">
    <property type="protein sequence ID" value="EXV01050.1"/>
    <property type="molecule type" value="Genomic_DNA"/>
</dbReference>
<dbReference type="OrthoDB" id="5084700at2759"/>
<dbReference type="Proteomes" id="UP000030151">
    <property type="component" value="Unassembled WGS sequence"/>
</dbReference>
<dbReference type="HOGENOM" id="CLU_432108_0_0_1"/>
<reference evidence="2 3" key="1">
    <citation type="submission" date="2014-02" db="EMBL/GenBank/DDBJ databases">
        <title>The genome sequence of the entomopathogenic fungus Metarhizium robertsii ARSEF 2575.</title>
        <authorList>
            <person name="Giuliano Garisto Donzelli B."/>
            <person name="Roe B.A."/>
            <person name="Macmil S.L."/>
            <person name="Krasnoff S.B."/>
            <person name="Gibson D.M."/>
        </authorList>
    </citation>
    <scope>NUCLEOTIDE SEQUENCE [LARGE SCALE GENOMIC DNA]</scope>
    <source>
        <strain evidence="2 3">ARSEF 2575</strain>
    </source>
</reference>
<feature type="region of interest" description="Disordered" evidence="1">
    <location>
        <begin position="447"/>
        <end position="581"/>
    </location>
</feature>
<feature type="compositionally biased region" description="Polar residues" evidence="1">
    <location>
        <begin position="566"/>
        <end position="576"/>
    </location>
</feature>
<evidence type="ECO:0000313" key="2">
    <source>
        <dbReference type="EMBL" id="EXV01050.1"/>
    </source>
</evidence>
<dbReference type="AlphaFoldDB" id="A0A014NF75"/>
<evidence type="ECO:0000256" key="1">
    <source>
        <dbReference type="SAM" id="MobiDB-lite"/>
    </source>
</evidence>
<gene>
    <name evidence="2" type="ORF">X797_005623</name>
</gene>
<proteinExistence type="predicted"/>
<name>A0A014NF75_9HYPO</name>
<comment type="caution">
    <text evidence="2">The sequence shown here is derived from an EMBL/GenBank/DDBJ whole genome shotgun (WGS) entry which is preliminary data.</text>
</comment>
<feature type="region of interest" description="Disordered" evidence="1">
    <location>
        <begin position="282"/>
        <end position="307"/>
    </location>
</feature>
<evidence type="ECO:0000313" key="3">
    <source>
        <dbReference type="Proteomes" id="UP000030151"/>
    </source>
</evidence>